<evidence type="ECO:0000256" key="3">
    <source>
        <dbReference type="ARBA" id="ARBA00005057"/>
    </source>
</evidence>
<keyword evidence="14" id="KW-0443">Lipid metabolism</keyword>
<keyword evidence="6" id="KW-0444">Lipid biosynthesis</keyword>
<keyword evidence="19" id="KW-0511">Multifunctional enzyme</keyword>
<dbReference type="PANTHER" id="PTHR11626:SF2">
    <property type="entry name" value="SQUALENE SYNTHASE"/>
    <property type="match status" value="1"/>
</dbReference>
<dbReference type="SUPFAM" id="SSF48576">
    <property type="entry name" value="Terpenoid synthases"/>
    <property type="match status" value="1"/>
</dbReference>
<keyword evidence="12" id="KW-1133">Transmembrane helix</keyword>
<comment type="catalytic activity">
    <reaction evidence="20">
        <text>2 (2E,6E)-farnesyl diphosphate + NADH + H(+) = squalene + 2 diphosphate + NAD(+)</text>
        <dbReference type="Rhea" id="RHEA:32299"/>
        <dbReference type="ChEBI" id="CHEBI:15378"/>
        <dbReference type="ChEBI" id="CHEBI:15440"/>
        <dbReference type="ChEBI" id="CHEBI:33019"/>
        <dbReference type="ChEBI" id="CHEBI:57540"/>
        <dbReference type="ChEBI" id="CHEBI:57945"/>
        <dbReference type="ChEBI" id="CHEBI:175763"/>
        <dbReference type="EC" id="2.5.1.21"/>
    </reaction>
</comment>
<evidence type="ECO:0000256" key="20">
    <source>
        <dbReference type="RuleBase" id="RU368088"/>
    </source>
</evidence>
<dbReference type="AlphaFoldDB" id="A0AAN7ZT92"/>
<comment type="subcellular location">
    <subcellularLocation>
        <location evidence="2">Membrane</location>
    </subcellularLocation>
</comment>
<evidence type="ECO:0000256" key="10">
    <source>
        <dbReference type="ARBA" id="ARBA00022857"/>
    </source>
</evidence>
<comment type="pathway">
    <text evidence="3 20">Terpene metabolism; lanosterol biosynthesis; lanosterol from farnesyl diphosphate: step 1/3.</text>
</comment>
<dbReference type="SFLD" id="SFLDS00005">
    <property type="entry name" value="Isoprenoid_Synthase_Type_I"/>
    <property type="match status" value="1"/>
</dbReference>
<gene>
    <name evidence="21" type="ORF">RI543_000555</name>
</gene>
<protein>
    <recommendedName>
        <fullName evidence="5 20">Squalene synthase</fullName>
        <shortName evidence="20">SQS</shortName>
        <shortName evidence="20">SS</shortName>
        <ecNumber evidence="5 20">2.5.1.21</ecNumber>
    </recommendedName>
</protein>
<keyword evidence="18" id="KW-0414">Isoprene biosynthesis</keyword>
<dbReference type="NCBIfam" id="TIGR01559">
    <property type="entry name" value="squal_synth"/>
    <property type="match status" value="1"/>
</dbReference>
<name>A0AAN7ZT92_9SACH</name>
<evidence type="ECO:0000256" key="7">
    <source>
        <dbReference type="ARBA" id="ARBA00022679"/>
    </source>
</evidence>
<keyword evidence="17" id="KW-0753">Steroid metabolism</keyword>
<dbReference type="Gene3D" id="1.10.600.10">
    <property type="entry name" value="Farnesyl Diphosphate Synthase"/>
    <property type="match status" value="1"/>
</dbReference>
<keyword evidence="16" id="KW-1207">Sterol metabolism</keyword>
<proteinExistence type="inferred from homology"/>
<evidence type="ECO:0000256" key="16">
    <source>
        <dbReference type="ARBA" id="ARBA00023166"/>
    </source>
</evidence>
<dbReference type="InterPro" id="IPR033904">
    <property type="entry name" value="Trans_IPPS_HH"/>
</dbReference>
<evidence type="ECO:0000256" key="8">
    <source>
        <dbReference type="ARBA" id="ARBA00022692"/>
    </source>
</evidence>
<dbReference type="GO" id="GO:0045338">
    <property type="term" value="P:farnesyl diphosphate metabolic process"/>
    <property type="evidence" value="ECO:0007669"/>
    <property type="project" value="InterPro"/>
</dbReference>
<evidence type="ECO:0000256" key="1">
    <source>
        <dbReference type="ARBA" id="ARBA00001946"/>
    </source>
</evidence>
<reference evidence="22" key="1">
    <citation type="submission" date="2023-07" db="EMBL/GenBank/DDBJ databases">
        <title>A draft genome of Kazachstania heterogenica Y-27499.</title>
        <authorList>
            <person name="Donic C."/>
            <person name="Kralova J.S."/>
            <person name="Fidel L."/>
            <person name="Ben-Dor S."/>
            <person name="Jung S."/>
        </authorList>
    </citation>
    <scope>NUCLEOTIDE SEQUENCE [LARGE SCALE GENOMIC DNA]</scope>
    <source>
        <strain evidence="22">Y27499</strain>
    </source>
</reference>
<keyword evidence="11" id="KW-0752">Steroid biosynthesis</keyword>
<dbReference type="GO" id="GO:0008299">
    <property type="term" value="P:isoprenoid biosynthetic process"/>
    <property type="evidence" value="ECO:0007669"/>
    <property type="project" value="UniProtKB-KW"/>
</dbReference>
<dbReference type="InterPro" id="IPR019845">
    <property type="entry name" value="Squalene/phytoene_synthase_CS"/>
</dbReference>
<evidence type="ECO:0000256" key="11">
    <source>
        <dbReference type="ARBA" id="ARBA00022955"/>
    </source>
</evidence>
<comment type="cofactor">
    <cofactor evidence="1 20">
        <name>Mg(2+)</name>
        <dbReference type="ChEBI" id="CHEBI:18420"/>
    </cofactor>
</comment>
<dbReference type="PROSITE" id="PS01044">
    <property type="entry name" value="SQUALEN_PHYTOEN_SYN_1"/>
    <property type="match status" value="1"/>
</dbReference>
<dbReference type="EC" id="2.5.1.21" evidence="5 20"/>
<dbReference type="GO" id="GO:0051996">
    <property type="term" value="F:squalene synthase [NAD(P)H] activity"/>
    <property type="evidence" value="ECO:0007669"/>
    <property type="project" value="UniProtKB-UniRule"/>
</dbReference>
<evidence type="ECO:0000256" key="9">
    <source>
        <dbReference type="ARBA" id="ARBA00022842"/>
    </source>
</evidence>
<evidence type="ECO:0000256" key="15">
    <source>
        <dbReference type="ARBA" id="ARBA00023136"/>
    </source>
</evidence>
<evidence type="ECO:0000256" key="19">
    <source>
        <dbReference type="ARBA" id="ARBA00023268"/>
    </source>
</evidence>
<comment type="caution">
    <text evidence="21">The sequence shown here is derived from an EMBL/GenBank/DDBJ whole genome shotgun (WGS) entry which is preliminary data.</text>
</comment>
<dbReference type="GO" id="GO:0006696">
    <property type="term" value="P:ergosterol biosynthetic process"/>
    <property type="evidence" value="ECO:0007669"/>
    <property type="project" value="TreeGrafter"/>
</dbReference>
<evidence type="ECO:0000256" key="2">
    <source>
        <dbReference type="ARBA" id="ARBA00004370"/>
    </source>
</evidence>
<evidence type="ECO:0000256" key="4">
    <source>
        <dbReference type="ARBA" id="ARBA00006251"/>
    </source>
</evidence>
<evidence type="ECO:0000256" key="5">
    <source>
        <dbReference type="ARBA" id="ARBA00012373"/>
    </source>
</evidence>
<comment type="similarity">
    <text evidence="4 20">Belongs to the phytoene/squalene synthase family.</text>
</comment>
<dbReference type="InterPro" id="IPR006449">
    <property type="entry name" value="Squal_synth-like"/>
</dbReference>
<dbReference type="CDD" id="cd00683">
    <property type="entry name" value="Trans_IPPS_HH"/>
    <property type="match status" value="1"/>
</dbReference>
<dbReference type="InterPro" id="IPR044844">
    <property type="entry name" value="Trans_IPPS_euk-type"/>
</dbReference>
<evidence type="ECO:0000256" key="18">
    <source>
        <dbReference type="ARBA" id="ARBA00023229"/>
    </source>
</evidence>
<keyword evidence="9" id="KW-0460">Magnesium</keyword>
<organism evidence="21 22">
    <name type="scientific">Arxiozyma heterogenica</name>
    <dbReference type="NCBI Taxonomy" id="278026"/>
    <lineage>
        <taxon>Eukaryota</taxon>
        <taxon>Fungi</taxon>
        <taxon>Dikarya</taxon>
        <taxon>Ascomycota</taxon>
        <taxon>Saccharomycotina</taxon>
        <taxon>Saccharomycetes</taxon>
        <taxon>Saccharomycetales</taxon>
        <taxon>Saccharomycetaceae</taxon>
        <taxon>Arxiozyma</taxon>
    </lineage>
</organism>
<dbReference type="PROSITE" id="PS01045">
    <property type="entry name" value="SQUALEN_PHYTOEN_SYN_2"/>
    <property type="match status" value="1"/>
</dbReference>
<keyword evidence="15" id="KW-0472">Membrane</keyword>
<evidence type="ECO:0000313" key="22">
    <source>
        <dbReference type="Proteomes" id="UP001306508"/>
    </source>
</evidence>
<dbReference type="GO" id="GO:0005789">
    <property type="term" value="C:endoplasmic reticulum membrane"/>
    <property type="evidence" value="ECO:0007669"/>
    <property type="project" value="TreeGrafter"/>
</dbReference>
<keyword evidence="8" id="KW-0812">Transmembrane</keyword>
<evidence type="ECO:0000256" key="12">
    <source>
        <dbReference type="ARBA" id="ARBA00022989"/>
    </source>
</evidence>
<dbReference type="FunFam" id="1.10.600.10:FF:000003">
    <property type="entry name" value="Farnesyl-diphosphate farnesyltransferase 1"/>
    <property type="match status" value="1"/>
</dbReference>
<sequence length="442" mass="51480">MSKYLELFLHPQELASVIQLKFVRKPLFSINDTIATPELKECYKLLTLTSRSFAVVIMELHPELRNAIMLFYLILRALDTVEDDMTIDNKIKIPLLRSFHEKLLLEDWSFDGNSPNEKDRDVLVKFPSILKEYHKLKTEYQSVISEITEKMGNGMADYIEDEQFQKDGIQTVKDYDLYCHYVAGLVGDGLTQLIVLAKFGSPQLLEGSQLFESMGLFLQKTNIIRDYFEDLQDSRHFWPKEIWSQYGETLDYFTRDSVAGVHCINHLVLNAMEHIEDVMTYLSSISEQSSFQFCAIPQVMAIATLAKVMNNPNVLKENVKIRKSTTCSLILKSRTFKGCVEIFQYYLRDMRHRLPVGDPNYLKFNLRCGKIDQFFEEMYQENLPVGIEPRKTPIYLKVQERSKWDQKIETTVLKQERFVMQRIAFSGLLSPKAFFLLDLVSL</sequence>
<keyword evidence="10" id="KW-0521">NADP</keyword>
<evidence type="ECO:0000256" key="14">
    <source>
        <dbReference type="ARBA" id="ARBA00023098"/>
    </source>
</evidence>
<evidence type="ECO:0000313" key="21">
    <source>
        <dbReference type="EMBL" id="KAK5781904.1"/>
    </source>
</evidence>
<dbReference type="InterPro" id="IPR008949">
    <property type="entry name" value="Isoprenoid_synthase_dom_sf"/>
</dbReference>
<evidence type="ECO:0000256" key="13">
    <source>
        <dbReference type="ARBA" id="ARBA00023011"/>
    </source>
</evidence>
<dbReference type="SFLD" id="SFLDG01018">
    <property type="entry name" value="Squalene/Phytoene_Synthase_Lik"/>
    <property type="match status" value="1"/>
</dbReference>
<comment type="function">
    <text evidence="20">Catalyzes the condensation of 2 farnesyl pyrophosphate (FPP) moieties to form squalene.</text>
</comment>
<keyword evidence="22" id="KW-1185">Reference proteome</keyword>
<dbReference type="EMBL" id="JAWIZZ010000023">
    <property type="protein sequence ID" value="KAK5781904.1"/>
    <property type="molecule type" value="Genomic_DNA"/>
</dbReference>
<evidence type="ECO:0000256" key="6">
    <source>
        <dbReference type="ARBA" id="ARBA00022516"/>
    </source>
</evidence>
<accession>A0AAN7ZT92</accession>
<dbReference type="Proteomes" id="UP001306508">
    <property type="component" value="Unassembled WGS sequence"/>
</dbReference>
<keyword evidence="7 20" id="KW-0808">Transferase</keyword>
<keyword evidence="13" id="KW-0756">Sterol biosynthesis</keyword>
<dbReference type="GO" id="GO:0055056">
    <property type="term" value="F:D-glucose transmembrane transporter activity"/>
    <property type="evidence" value="ECO:0007669"/>
    <property type="project" value="UniProtKB-UniRule"/>
</dbReference>
<evidence type="ECO:0000256" key="17">
    <source>
        <dbReference type="ARBA" id="ARBA00023221"/>
    </source>
</evidence>
<dbReference type="PANTHER" id="PTHR11626">
    <property type="entry name" value="FARNESYL-DIPHOSPHATE FARNESYLTRANSFERASE"/>
    <property type="match status" value="1"/>
</dbReference>
<dbReference type="InterPro" id="IPR002060">
    <property type="entry name" value="Squ/phyt_synthse"/>
</dbReference>
<dbReference type="Pfam" id="PF00494">
    <property type="entry name" value="SQS_PSY"/>
    <property type="match status" value="1"/>
</dbReference>
<comment type="catalytic activity">
    <reaction evidence="20">
        <text>2 (2E,6E)-farnesyl diphosphate + NADPH + H(+) = squalene + 2 diphosphate + NADP(+)</text>
        <dbReference type="Rhea" id="RHEA:32295"/>
        <dbReference type="ChEBI" id="CHEBI:15378"/>
        <dbReference type="ChEBI" id="CHEBI:15440"/>
        <dbReference type="ChEBI" id="CHEBI:33019"/>
        <dbReference type="ChEBI" id="CHEBI:57783"/>
        <dbReference type="ChEBI" id="CHEBI:58349"/>
        <dbReference type="ChEBI" id="CHEBI:175763"/>
        <dbReference type="EC" id="2.5.1.21"/>
    </reaction>
</comment>